<dbReference type="EMBL" id="CP019082">
    <property type="protein sequence ID" value="APW60419.1"/>
    <property type="molecule type" value="Genomic_DNA"/>
</dbReference>
<sequence>MRIALLALVLMGYPPDDEAPRSLFDGKSLNGWIAEGASEFQRDGKTVPVWTVHDGLLSCKGKGFGFLRFKEREFDDFTLHLEFRMAPGCNSGLGIRTGAFNPEQSRATRPSFYSYEIQLADDSGKPPTPHSTGSLYRYVAPKENAIKPAGQWNTIEVTCIGPKIRVSLNGKLIQDVDQSALEPLKTKPLRGFICLQNHGGDIEFRAIEVKERKAGDRGRVDRSSDRNVLSAR</sequence>
<organism evidence="3 4">
    <name type="scientific">Paludisphaera borealis</name>
    <dbReference type="NCBI Taxonomy" id="1387353"/>
    <lineage>
        <taxon>Bacteria</taxon>
        <taxon>Pseudomonadati</taxon>
        <taxon>Planctomycetota</taxon>
        <taxon>Planctomycetia</taxon>
        <taxon>Isosphaerales</taxon>
        <taxon>Isosphaeraceae</taxon>
        <taxon>Paludisphaera</taxon>
    </lineage>
</organism>
<dbReference type="RefSeq" id="WP_076345042.1">
    <property type="nucleotide sequence ID" value="NZ_CP019082.1"/>
</dbReference>
<gene>
    <name evidence="3" type="ORF">BSF38_01887</name>
</gene>
<dbReference type="GO" id="GO:0016787">
    <property type="term" value="F:hydrolase activity"/>
    <property type="evidence" value="ECO:0007669"/>
    <property type="project" value="InterPro"/>
</dbReference>
<feature type="domain" description="3-keto-alpha-glucoside-1,2-lyase/3-keto-2-hydroxy-glucal hydratase" evidence="2">
    <location>
        <begin position="21"/>
        <end position="210"/>
    </location>
</feature>
<dbReference type="AlphaFoldDB" id="A0A1U7CND1"/>
<dbReference type="OrthoDB" id="9814708at2"/>
<name>A0A1U7CND1_9BACT</name>
<dbReference type="Proteomes" id="UP000186309">
    <property type="component" value="Chromosome"/>
</dbReference>
<dbReference type="STRING" id="1387353.BSF38_01887"/>
<accession>A0A1U7CND1</accession>
<dbReference type="InterPro" id="IPR010496">
    <property type="entry name" value="AL/BT2_dom"/>
</dbReference>
<keyword evidence="4" id="KW-1185">Reference proteome</keyword>
<evidence type="ECO:0000256" key="1">
    <source>
        <dbReference type="SAM" id="MobiDB-lite"/>
    </source>
</evidence>
<dbReference type="Pfam" id="PF06439">
    <property type="entry name" value="3keto-disac_hyd"/>
    <property type="match status" value="1"/>
</dbReference>
<feature type="region of interest" description="Disordered" evidence="1">
    <location>
        <begin position="213"/>
        <end position="232"/>
    </location>
</feature>
<dbReference type="Gene3D" id="2.60.120.560">
    <property type="entry name" value="Exo-inulinase, domain 1"/>
    <property type="match status" value="1"/>
</dbReference>
<evidence type="ECO:0000313" key="4">
    <source>
        <dbReference type="Proteomes" id="UP000186309"/>
    </source>
</evidence>
<proteinExistence type="predicted"/>
<dbReference type="KEGG" id="pbor:BSF38_01887"/>
<evidence type="ECO:0000259" key="2">
    <source>
        <dbReference type="Pfam" id="PF06439"/>
    </source>
</evidence>
<feature type="compositionally biased region" description="Basic and acidic residues" evidence="1">
    <location>
        <begin position="213"/>
        <end position="225"/>
    </location>
</feature>
<protein>
    <recommendedName>
        <fullName evidence="2">3-keto-alpha-glucoside-1,2-lyase/3-keto-2-hydroxy-glucal hydratase domain-containing protein</fullName>
    </recommendedName>
</protein>
<evidence type="ECO:0000313" key="3">
    <source>
        <dbReference type="EMBL" id="APW60419.1"/>
    </source>
</evidence>
<reference evidence="4" key="1">
    <citation type="submission" date="2016-12" db="EMBL/GenBank/DDBJ databases">
        <title>Comparative genomics of four Isosphaeraceae planctomycetes: a common pool of plasmids and glycoside hydrolase genes.</title>
        <authorList>
            <person name="Ivanova A."/>
        </authorList>
    </citation>
    <scope>NUCLEOTIDE SEQUENCE [LARGE SCALE GENOMIC DNA]</scope>
    <source>
        <strain evidence="4">PX4</strain>
    </source>
</reference>